<protein>
    <recommendedName>
        <fullName evidence="3">C6 transcription factor</fullName>
    </recommendedName>
</protein>
<evidence type="ECO:0008006" key="3">
    <source>
        <dbReference type="Google" id="ProtNLM"/>
    </source>
</evidence>
<keyword evidence="2" id="KW-1185">Reference proteome</keyword>
<dbReference type="Proteomes" id="UP001610563">
    <property type="component" value="Unassembled WGS sequence"/>
</dbReference>
<proteinExistence type="predicted"/>
<accession>A0ABR4FIU2</accession>
<gene>
    <name evidence="1" type="ORF">BJX66DRAFT_345203</name>
</gene>
<reference evidence="1 2" key="1">
    <citation type="submission" date="2024-07" db="EMBL/GenBank/DDBJ databases">
        <title>Section-level genome sequencing and comparative genomics of Aspergillus sections Usti and Cavernicolus.</title>
        <authorList>
            <consortium name="Lawrence Berkeley National Laboratory"/>
            <person name="Nybo J.L."/>
            <person name="Vesth T.C."/>
            <person name="Theobald S."/>
            <person name="Frisvad J.C."/>
            <person name="Larsen T.O."/>
            <person name="Kjaerboelling I."/>
            <person name="Rothschild-Mancinelli K."/>
            <person name="Lyhne E.K."/>
            <person name="Kogle M.E."/>
            <person name="Barry K."/>
            <person name="Clum A."/>
            <person name="Na H."/>
            <person name="Ledsgaard L."/>
            <person name="Lin J."/>
            <person name="Lipzen A."/>
            <person name="Kuo A."/>
            <person name="Riley R."/>
            <person name="Mondo S."/>
            <person name="Labutti K."/>
            <person name="Haridas S."/>
            <person name="Pangalinan J."/>
            <person name="Salamov A.A."/>
            <person name="Simmons B.A."/>
            <person name="Magnuson J.K."/>
            <person name="Chen J."/>
            <person name="Drula E."/>
            <person name="Henrissat B."/>
            <person name="Wiebenga A."/>
            <person name="Lubbers R.J."/>
            <person name="Gomes A.C."/>
            <person name="Makela M.R."/>
            <person name="Stajich J."/>
            <person name="Grigoriev I.V."/>
            <person name="Mortensen U.H."/>
            <person name="De Vries R.P."/>
            <person name="Baker S.E."/>
            <person name="Andersen M.R."/>
        </authorList>
    </citation>
    <scope>NUCLEOTIDE SEQUENCE [LARGE SCALE GENOMIC DNA]</scope>
    <source>
        <strain evidence="1 2">CBS 209.92</strain>
    </source>
</reference>
<evidence type="ECO:0000313" key="2">
    <source>
        <dbReference type="Proteomes" id="UP001610563"/>
    </source>
</evidence>
<dbReference type="EMBL" id="JBFTWV010000264">
    <property type="protein sequence ID" value="KAL2783152.1"/>
    <property type="molecule type" value="Genomic_DNA"/>
</dbReference>
<sequence>MIGADPGERDLIVNPSVNSGIKIQEFEGELHGHDAFRAQNQQSFLTLFKKWLFIELAQAHHALSNTWVEHKSSNTLPPSKRLDCLASIRQQLRHDGDNPEPLSRLLVAVLLIYFLDGYIDCSEESASTGSHQAGVQAIAESLGGFHALVDKCQEETSMLLSEFASSNLTRSLLDNYLPCFPADI</sequence>
<evidence type="ECO:0000313" key="1">
    <source>
        <dbReference type="EMBL" id="KAL2783152.1"/>
    </source>
</evidence>
<name>A0ABR4FIU2_9EURO</name>
<comment type="caution">
    <text evidence="1">The sequence shown here is derived from an EMBL/GenBank/DDBJ whole genome shotgun (WGS) entry which is preliminary data.</text>
</comment>
<organism evidence="1 2">
    <name type="scientific">Aspergillus keveii</name>
    <dbReference type="NCBI Taxonomy" id="714993"/>
    <lineage>
        <taxon>Eukaryota</taxon>
        <taxon>Fungi</taxon>
        <taxon>Dikarya</taxon>
        <taxon>Ascomycota</taxon>
        <taxon>Pezizomycotina</taxon>
        <taxon>Eurotiomycetes</taxon>
        <taxon>Eurotiomycetidae</taxon>
        <taxon>Eurotiales</taxon>
        <taxon>Aspergillaceae</taxon>
        <taxon>Aspergillus</taxon>
        <taxon>Aspergillus subgen. Nidulantes</taxon>
    </lineage>
</organism>